<sequence>MMVNSTGAAWIYRRAKGWSFCFLLIPKIFADRKAGLGSVLLQKWSDFWAETVRDPNNHAWSMDPWMNFDRLGLPGYTSRTAHGIGVLREDPAAYCRSITPPLGDSNTDSISHILSRPRVAAHHMYWQDQTWEVVCPIVPFSHMSPSYPSYPELREFHVDVGSNIPCFHVIHADDGWNTASTLPVLLNPRPVSPDEFGSVAGLFPAEACLKRVHPPAVSGARLRQAHKTSPSSFSHADIVSKSHRQFRTNSIDALLPRPKQYQTVDRFLNPATDTRLGNR</sequence>
<name>A0ACC3SJX8_9PEZI</name>
<comment type="caution">
    <text evidence="1">The sequence shown here is derived from an EMBL/GenBank/DDBJ whole genome shotgun (WGS) entry which is preliminary data.</text>
</comment>
<gene>
    <name evidence="1" type="ORF">M8818_002954</name>
</gene>
<proteinExistence type="predicted"/>
<evidence type="ECO:0000313" key="1">
    <source>
        <dbReference type="EMBL" id="KAK8212789.1"/>
    </source>
</evidence>
<organism evidence="1 2">
    <name type="scientific">Zalaria obscura</name>
    <dbReference type="NCBI Taxonomy" id="2024903"/>
    <lineage>
        <taxon>Eukaryota</taxon>
        <taxon>Fungi</taxon>
        <taxon>Dikarya</taxon>
        <taxon>Ascomycota</taxon>
        <taxon>Pezizomycotina</taxon>
        <taxon>Dothideomycetes</taxon>
        <taxon>Dothideomycetidae</taxon>
        <taxon>Dothideales</taxon>
        <taxon>Zalariaceae</taxon>
        <taxon>Zalaria</taxon>
    </lineage>
</organism>
<keyword evidence="2" id="KW-1185">Reference proteome</keyword>
<reference evidence="1" key="1">
    <citation type="submission" date="2024-02" db="EMBL/GenBank/DDBJ databases">
        <title>Metagenome Assembled Genome of Zalaria obscura JY119.</title>
        <authorList>
            <person name="Vighnesh L."/>
            <person name="Jagadeeshwari U."/>
            <person name="Venkata Ramana C."/>
            <person name="Sasikala C."/>
        </authorList>
    </citation>
    <scope>NUCLEOTIDE SEQUENCE</scope>
    <source>
        <strain evidence="1">JY119</strain>
    </source>
</reference>
<accession>A0ACC3SJX8</accession>
<dbReference type="Proteomes" id="UP001320706">
    <property type="component" value="Unassembled WGS sequence"/>
</dbReference>
<dbReference type="EMBL" id="JAMKPW020000012">
    <property type="protein sequence ID" value="KAK8212789.1"/>
    <property type="molecule type" value="Genomic_DNA"/>
</dbReference>
<evidence type="ECO:0000313" key="2">
    <source>
        <dbReference type="Proteomes" id="UP001320706"/>
    </source>
</evidence>
<protein>
    <submittedName>
        <fullName evidence="1">Uncharacterized protein</fullName>
    </submittedName>
</protein>